<organism evidence="1 2">
    <name type="scientific">Portunus trituberculatus</name>
    <name type="common">Swimming crab</name>
    <name type="synonym">Neptunus trituberculatus</name>
    <dbReference type="NCBI Taxonomy" id="210409"/>
    <lineage>
        <taxon>Eukaryota</taxon>
        <taxon>Metazoa</taxon>
        <taxon>Ecdysozoa</taxon>
        <taxon>Arthropoda</taxon>
        <taxon>Crustacea</taxon>
        <taxon>Multicrustacea</taxon>
        <taxon>Malacostraca</taxon>
        <taxon>Eumalacostraca</taxon>
        <taxon>Eucarida</taxon>
        <taxon>Decapoda</taxon>
        <taxon>Pleocyemata</taxon>
        <taxon>Brachyura</taxon>
        <taxon>Eubrachyura</taxon>
        <taxon>Portunoidea</taxon>
        <taxon>Portunidae</taxon>
        <taxon>Portuninae</taxon>
        <taxon>Portunus</taxon>
    </lineage>
</organism>
<protein>
    <recommendedName>
        <fullName evidence="3">Ig-like domain-containing protein</fullName>
    </recommendedName>
</protein>
<evidence type="ECO:0008006" key="3">
    <source>
        <dbReference type="Google" id="ProtNLM"/>
    </source>
</evidence>
<accession>A0A5B7EAE1</accession>
<evidence type="ECO:0000313" key="1">
    <source>
        <dbReference type="EMBL" id="MPC30327.1"/>
    </source>
</evidence>
<keyword evidence="2" id="KW-1185">Reference proteome</keyword>
<comment type="caution">
    <text evidence="1">The sequence shown here is derived from an EMBL/GenBank/DDBJ whole genome shotgun (WGS) entry which is preliminary data.</text>
</comment>
<dbReference type="OrthoDB" id="6335004at2759"/>
<evidence type="ECO:0000313" key="2">
    <source>
        <dbReference type="Proteomes" id="UP000324222"/>
    </source>
</evidence>
<reference evidence="1 2" key="1">
    <citation type="submission" date="2019-05" db="EMBL/GenBank/DDBJ databases">
        <title>Another draft genome of Portunus trituberculatus and its Hox gene families provides insights of decapod evolution.</title>
        <authorList>
            <person name="Jeong J.-H."/>
            <person name="Song I."/>
            <person name="Kim S."/>
            <person name="Choi T."/>
            <person name="Kim D."/>
            <person name="Ryu S."/>
            <person name="Kim W."/>
        </authorList>
    </citation>
    <scope>NUCLEOTIDE SEQUENCE [LARGE SCALE GENOMIC DNA]</scope>
    <source>
        <tissue evidence="1">Muscle</tissue>
    </source>
</reference>
<proteinExistence type="predicted"/>
<name>A0A5B7EAE1_PORTR</name>
<dbReference type="EMBL" id="VSRR010002232">
    <property type="protein sequence ID" value="MPC30327.1"/>
    <property type="molecule type" value="Genomic_DNA"/>
</dbReference>
<sequence>MSHICWVSTGRDVVLQSVTKATSGEYQCEVIGEHPKFRKETRRARLTIFCNAISRDIMENKRKNVVQAYPKNIRDATGSQ</sequence>
<dbReference type="Proteomes" id="UP000324222">
    <property type="component" value="Unassembled WGS sequence"/>
</dbReference>
<dbReference type="AlphaFoldDB" id="A0A5B7EAE1"/>
<gene>
    <name evidence="1" type="ORF">E2C01_023587</name>
</gene>